<proteinExistence type="predicted"/>
<evidence type="ECO:0008006" key="3">
    <source>
        <dbReference type="Google" id="ProtNLM"/>
    </source>
</evidence>
<protein>
    <recommendedName>
        <fullName evidence="3">Phage protein</fullName>
    </recommendedName>
</protein>
<dbReference type="RefSeq" id="WP_051448725.1">
    <property type="nucleotide sequence ID" value="NZ_ASQA01000028.1"/>
</dbReference>
<sequence>MTISDEILANPILHELQNLLENQTAKGIAKYPNTVNVDDYSLVGWAKHAQEETLDKLVYLTCMKVKATEMEMKIDKLLSIARFYAHPQTYAWIDDKSRYIPSDIEDDKGNKARKVLEELGYESY</sequence>
<reference evidence="1 2" key="1">
    <citation type="journal article" date="2014" name="BMC Genomics">
        <title>Genomic comparison of sporeforming bacilli isolated from milk.</title>
        <authorList>
            <person name="Moreno Switt A.I."/>
            <person name="Andrus A.D."/>
            <person name="Ranieri M.L."/>
            <person name="Orsi R.H."/>
            <person name="Ivy R."/>
            <person name="den Bakker H.C."/>
            <person name="Martin N.H."/>
            <person name="Wiedmann M."/>
            <person name="Boor K.J."/>
        </authorList>
    </citation>
    <scope>NUCLEOTIDE SEQUENCE [LARGE SCALE GENOMIC DNA]</scope>
    <source>
        <strain evidence="1 2">FSL R5-213</strain>
    </source>
</reference>
<evidence type="ECO:0000313" key="1">
    <source>
        <dbReference type="EMBL" id="ETT84193.1"/>
    </source>
</evidence>
<dbReference type="Proteomes" id="UP000019062">
    <property type="component" value="Unassembled WGS sequence"/>
</dbReference>
<gene>
    <name evidence="1" type="ORF">C176_12533</name>
</gene>
<comment type="caution">
    <text evidence="1">The sequence shown here is derived from an EMBL/GenBank/DDBJ whole genome shotgun (WGS) entry which is preliminary data.</text>
</comment>
<dbReference type="AlphaFoldDB" id="W4EUJ2"/>
<dbReference type="eggNOG" id="ENOG5033MSX">
    <property type="taxonomic scope" value="Bacteria"/>
</dbReference>
<name>W4EUJ2_9BACL</name>
<accession>W4EUJ2</accession>
<dbReference type="EMBL" id="ASQA01000028">
    <property type="protein sequence ID" value="ETT84193.1"/>
    <property type="molecule type" value="Genomic_DNA"/>
</dbReference>
<keyword evidence="2" id="KW-1185">Reference proteome</keyword>
<evidence type="ECO:0000313" key="2">
    <source>
        <dbReference type="Proteomes" id="UP000019062"/>
    </source>
</evidence>
<organism evidence="1 2">
    <name type="scientific">Viridibacillus arenosi FSL R5-213</name>
    <dbReference type="NCBI Taxonomy" id="1227360"/>
    <lineage>
        <taxon>Bacteria</taxon>
        <taxon>Bacillati</taxon>
        <taxon>Bacillota</taxon>
        <taxon>Bacilli</taxon>
        <taxon>Bacillales</taxon>
        <taxon>Caryophanaceae</taxon>
        <taxon>Viridibacillus</taxon>
    </lineage>
</organism>